<gene>
    <name evidence="1" type="ORF">COX36_02700</name>
</gene>
<accession>A0A2G9YWH7</accession>
<evidence type="ECO:0000313" key="1">
    <source>
        <dbReference type="EMBL" id="PIP23539.1"/>
    </source>
</evidence>
<sequence length="180" mass="20613">MADQVQSDYTLYVDNSLESREAIAVLRASGIKVNIERPDRSVTPDMVVPYLVTVLDYGYVGLERIRFFILIEPHIREYTEESRKRVGELYPKGQFMAKDELEEVALMREIVKVAKTVLNKTLGGPVPFDIFNDCVNLGIAFKHYDEFMEVRGKSREQEPSQSGLRQYHGEFTLSSLTKQG</sequence>
<dbReference type="EMBL" id="PCRP01000044">
    <property type="protein sequence ID" value="PIP23539.1"/>
    <property type="molecule type" value="Genomic_DNA"/>
</dbReference>
<organism evidence="1 2">
    <name type="scientific">Candidatus Nealsonbacteria bacterium CG23_combo_of_CG06-09_8_20_14_all_38_19</name>
    <dbReference type="NCBI Taxonomy" id="1974721"/>
    <lineage>
        <taxon>Bacteria</taxon>
        <taxon>Candidatus Nealsoniibacteriota</taxon>
    </lineage>
</organism>
<comment type="caution">
    <text evidence="1">The sequence shown here is derived from an EMBL/GenBank/DDBJ whole genome shotgun (WGS) entry which is preliminary data.</text>
</comment>
<name>A0A2G9YWH7_9BACT</name>
<reference evidence="1 2" key="1">
    <citation type="submission" date="2017-09" db="EMBL/GenBank/DDBJ databases">
        <title>Depth-based differentiation of microbial function through sediment-hosted aquifers and enrichment of novel symbionts in the deep terrestrial subsurface.</title>
        <authorList>
            <person name="Probst A.J."/>
            <person name="Ladd B."/>
            <person name="Jarett J.K."/>
            <person name="Geller-Mcgrath D.E."/>
            <person name="Sieber C.M."/>
            <person name="Emerson J.B."/>
            <person name="Anantharaman K."/>
            <person name="Thomas B.C."/>
            <person name="Malmstrom R."/>
            <person name="Stieglmeier M."/>
            <person name="Klingl A."/>
            <person name="Woyke T."/>
            <person name="Ryan C.M."/>
            <person name="Banfield J.F."/>
        </authorList>
    </citation>
    <scope>NUCLEOTIDE SEQUENCE [LARGE SCALE GENOMIC DNA]</scope>
    <source>
        <strain evidence="1">CG23_combo_of_CG06-09_8_20_14_all_38_19</strain>
    </source>
</reference>
<evidence type="ECO:0000313" key="2">
    <source>
        <dbReference type="Proteomes" id="UP000230273"/>
    </source>
</evidence>
<proteinExistence type="predicted"/>
<protein>
    <submittedName>
        <fullName evidence="1">Uncharacterized protein</fullName>
    </submittedName>
</protein>
<dbReference type="AlphaFoldDB" id="A0A2G9YWH7"/>
<dbReference type="Proteomes" id="UP000230273">
    <property type="component" value="Unassembled WGS sequence"/>
</dbReference>